<evidence type="ECO:0000256" key="4">
    <source>
        <dbReference type="ARBA" id="ARBA00022705"/>
    </source>
</evidence>
<evidence type="ECO:0000256" key="6">
    <source>
        <dbReference type="ARBA" id="ARBA00022741"/>
    </source>
</evidence>
<comment type="catalytic activity">
    <reaction evidence="10 11">
        <text>DNA(n) + a 2'-deoxyribonucleoside 5'-triphosphate = DNA(n+1) + diphosphate</text>
        <dbReference type="Rhea" id="RHEA:22508"/>
        <dbReference type="Rhea" id="RHEA-COMP:17339"/>
        <dbReference type="Rhea" id="RHEA-COMP:17340"/>
        <dbReference type="ChEBI" id="CHEBI:33019"/>
        <dbReference type="ChEBI" id="CHEBI:61560"/>
        <dbReference type="ChEBI" id="CHEBI:173112"/>
        <dbReference type="EC" id="2.7.7.7"/>
    </reaction>
</comment>
<dbReference type="InterPro" id="IPR012763">
    <property type="entry name" value="DNA_pol_III_sug/sutau_N"/>
</dbReference>
<name>A0ABV6U8H5_9ACTN</name>
<keyword evidence="7" id="KW-0862">Zinc</keyword>
<dbReference type="Gene3D" id="3.40.50.300">
    <property type="entry name" value="P-loop containing nucleotide triphosphate hydrolases"/>
    <property type="match status" value="1"/>
</dbReference>
<feature type="compositionally biased region" description="Low complexity" evidence="12">
    <location>
        <begin position="597"/>
        <end position="609"/>
    </location>
</feature>
<dbReference type="CDD" id="cd00009">
    <property type="entry name" value="AAA"/>
    <property type="match status" value="1"/>
</dbReference>
<dbReference type="CDD" id="cd18137">
    <property type="entry name" value="HLD_clamp_pol_III_gamma_tau"/>
    <property type="match status" value="1"/>
</dbReference>
<keyword evidence="3 11" id="KW-0548">Nucleotidyltransferase</keyword>
<dbReference type="InterPro" id="IPR050238">
    <property type="entry name" value="DNA_Rep/Repair_Clamp_Loader"/>
</dbReference>
<evidence type="ECO:0000256" key="5">
    <source>
        <dbReference type="ARBA" id="ARBA00022723"/>
    </source>
</evidence>
<dbReference type="EC" id="2.7.7.7" evidence="11"/>
<feature type="domain" description="AAA+ ATPase" evidence="13">
    <location>
        <begin position="36"/>
        <end position="294"/>
    </location>
</feature>
<keyword evidence="9 11" id="KW-0239">DNA-directed DNA polymerase</keyword>
<accession>A0ABV6U8H5</accession>
<dbReference type="InterPro" id="IPR027417">
    <property type="entry name" value="P-loop_NTPase"/>
</dbReference>
<dbReference type="NCBIfam" id="TIGR02397">
    <property type="entry name" value="dnaX_nterm"/>
    <property type="match status" value="1"/>
</dbReference>
<feature type="compositionally biased region" description="Low complexity" evidence="12">
    <location>
        <begin position="689"/>
        <end position="710"/>
    </location>
</feature>
<keyword evidence="8 11" id="KW-0067">ATP-binding</keyword>
<evidence type="ECO:0000256" key="9">
    <source>
        <dbReference type="ARBA" id="ARBA00022932"/>
    </source>
</evidence>
<comment type="similarity">
    <text evidence="1 11">Belongs to the DnaX/STICHEL family.</text>
</comment>
<dbReference type="InterPro" id="IPR008921">
    <property type="entry name" value="DNA_pol3_clamp-load_cplx_C"/>
</dbReference>
<evidence type="ECO:0000256" key="1">
    <source>
        <dbReference type="ARBA" id="ARBA00006360"/>
    </source>
</evidence>
<evidence type="ECO:0000256" key="3">
    <source>
        <dbReference type="ARBA" id="ARBA00022695"/>
    </source>
</evidence>
<evidence type="ECO:0000256" key="10">
    <source>
        <dbReference type="ARBA" id="ARBA00049244"/>
    </source>
</evidence>
<evidence type="ECO:0000256" key="7">
    <source>
        <dbReference type="ARBA" id="ARBA00022833"/>
    </source>
</evidence>
<feature type="compositionally biased region" description="Low complexity" evidence="12">
    <location>
        <begin position="446"/>
        <end position="457"/>
    </location>
</feature>
<dbReference type="Gene3D" id="1.20.272.10">
    <property type="match status" value="1"/>
</dbReference>
<dbReference type="EMBL" id="JBHMQT010000041">
    <property type="protein sequence ID" value="MFC0864389.1"/>
    <property type="molecule type" value="Genomic_DNA"/>
</dbReference>
<feature type="compositionally biased region" description="Basic and acidic residues" evidence="12">
    <location>
        <begin position="653"/>
        <end position="663"/>
    </location>
</feature>
<dbReference type="PANTHER" id="PTHR11669">
    <property type="entry name" value="REPLICATION FACTOR C / DNA POLYMERASE III GAMMA-TAU SUBUNIT"/>
    <property type="match status" value="1"/>
</dbReference>
<gene>
    <name evidence="11" type="primary">dnaX</name>
    <name evidence="14" type="ORF">ACFHYQ_19020</name>
</gene>
<comment type="subunit">
    <text evidence="11">DNA polymerase III contains a core (composed of alpha, epsilon and theta chains) that associates with a tau subunit. This core dimerizes to form the POLIII' complex. PolIII' associates with the gamma complex (composed of gamma, delta, delta', psi and chi chains) and with the beta chain to form the complete DNA polymerase III complex.</text>
</comment>
<proteinExistence type="inferred from homology"/>
<organism evidence="14 15">
    <name type="scientific">Sphaerimonospora cavernae</name>
    <dbReference type="NCBI Taxonomy" id="1740611"/>
    <lineage>
        <taxon>Bacteria</taxon>
        <taxon>Bacillati</taxon>
        <taxon>Actinomycetota</taxon>
        <taxon>Actinomycetes</taxon>
        <taxon>Streptosporangiales</taxon>
        <taxon>Streptosporangiaceae</taxon>
        <taxon>Sphaerimonospora</taxon>
    </lineage>
</organism>
<dbReference type="Proteomes" id="UP001589870">
    <property type="component" value="Unassembled WGS sequence"/>
</dbReference>
<dbReference type="SUPFAM" id="SSF48019">
    <property type="entry name" value="post-AAA+ oligomerization domain-like"/>
    <property type="match status" value="1"/>
</dbReference>
<protein>
    <recommendedName>
        <fullName evidence="11">DNA polymerase III subunit gamma/tau</fullName>
        <ecNumber evidence="11">2.7.7.7</ecNumber>
    </recommendedName>
</protein>
<evidence type="ECO:0000313" key="14">
    <source>
        <dbReference type="EMBL" id="MFC0864389.1"/>
    </source>
</evidence>
<dbReference type="InterPro" id="IPR045085">
    <property type="entry name" value="HLD_clamp_pol_III_gamma_tau"/>
</dbReference>
<evidence type="ECO:0000256" key="8">
    <source>
        <dbReference type="ARBA" id="ARBA00022840"/>
    </source>
</evidence>
<dbReference type="PANTHER" id="PTHR11669:SF0">
    <property type="entry name" value="PROTEIN STICHEL-LIKE 2"/>
    <property type="match status" value="1"/>
</dbReference>
<dbReference type="Pfam" id="PF13177">
    <property type="entry name" value="DNA_pol3_delta2"/>
    <property type="match status" value="1"/>
</dbReference>
<dbReference type="RefSeq" id="WP_394302509.1">
    <property type="nucleotide sequence ID" value="NZ_JBHMQT010000041.1"/>
</dbReference>
<comment type="function">
    <text evidence="11">DNA polymerase III is a complex, multichain enzyme responsible for most of the replicative synthesis in bacteria. This DNA polymerase also exhibits 3' to 5' exonuclease activity.</text>
</comment>
<feature type="region of interest" description="Disordered" evidence="12">
    <location>
        <begin position="401"/>
        <end position="480"/>
    </location>
</feature>
<reference evidence="14 15" key="1">
    <citation type="submission" date="2024-09" db="EMBL/GenBank/DDBJ databases">
        <authorList>
            <person name="Sun Q."/>
            <person name="Mori K."/>
        </authorList>
    </citation>
    <scope>NUCLEOTIDE SEQUENCE [LARGE SCALE GENOMIC DNA]</scope>
    <source>
        <strain evidence="14 15">TBRC 1851</strain>
    </source>
</reference>
<keyword evidence="6 11" id="KW-0547">Nucleotide-binding</keyword>
<feature type="compositionally biased region" description="Low complexity" evidence="12">
    <location>
        <begin position="401"/>
        <end position="426"/>
    </location>
</feature>
<dbReference type="InterPro" id="IPR022754">
    <property type="entry name" value="DNA_pol_III_gamma-3"/>
</dbReference>
<dbReference type="NCBIfam" id="NF005846">
    <property type="entry name" value="PRK07764.1-6"/>
    <property type="match status" value="1"/>
</dbReference>
<feature type="region of interest" description="Disordered" evidence="12">
    <location>
        <begin position="560"/>
        <end position="731"/>
    </location>
</feature>
<evidence type="ECO:0000256" key="12">
    <source>
        <dbReference type="SAM" id="MobiDB-lite"/>
    </source>
</evidence>
<comment type="caution">
    <text evidence="14">The sequence shown here is derived from an EMBL/GenBank/DDBJ whole genome shotgun (WGS) entry which is preliminary data.</text>
</comment>
<evidence type="ECO:0000256" key="11">
    <source>
        <dbReference type="RuleBase" id="RU364063"/>
    </source>
</evidence>
<dbReference type="SUPFAM" id="SSF52540">
    <property type="entry name" value="P-loop containing nucleoside triphosphate hydrolases"/>
    <property type="match status" value="1"/>
</dbReference>
<evidence type="ECO:0000259" key="13">
    <source>
        <dbReference type="SMART" id="SM00382"/>
    </source>
</evidence>
<sequence length="762" mass="79858">MSLALYRKYRPGTFAEVKGQEHVTEPLRQALRSGRVNHAYLFSGPRGCGKTSSARILARSLNCEKGPTPDPCGECESCVALAPTGPGHLDVIEIDAASHGGVDDARDLRERAFFAPVAARFKIYIIDEAHMVTREGFNALLKLVEEPPPHLKFVFATTEPEKVIGTIKSRTHHYPFRLMPPATLRQLMEEILESESVPYEPAALPLVVRAGAGSARDSLSILDQLLAGADEAGITYQRAVSLLGYTDGDLLDEVVDAFARRDGAQVFHTVNRVIEGGHDPRRFATDLLERLRDLVILANVPEASSSGLLDRPADELERLQVQAASMGSAELTRAAEVFNAGLTEMRGATSPRLLLELMCARVLLPAADQGELALLARLERLERLERGVPAAVAAPAAPVATPAATPDAVPQPVAAQPQPASPSVAPRTAPHTVPRTAPAPVADDWPTPARPGGAPAADVRTAPPAGSAQSAQHGGQHGPVQQAWPQVLEAIKNRQKVAWILLCQGRLLGVEGNVVTVGFEKPGDVQGFIKGKRDELVAAALGDVLGGSWRVEVVVGSSGPAGAARGPAPHPQAPHPQASHAQNRRPPAPQGTQGTQSAGSAVRSSAASGDVGRPPAGAPSRDGQEAAPGGPSGGTGGGVSDGQDGRAATGDGSRTDGESRTTDETWPDEPLAESSDESSDGFNRPATPPRSGSAARFAARAAAQSRPRQAWPDAVPGRNRTGADFDDVDPVNDADADVSDLTGLALVQRELGGQIIEEIDHS</sequence>
<dbReference type="GO" id="GO:0003887">
    <property type="term" value="F:DNA-directed DNA polymerase activity"/>
    <property type="evidence" value="ECO:0007669"/>
    <property type="project" value="UniProtKB-EC"/>
</dbReference>
<feature type="compositionally biased region" description="Acidic residues" evidence="12">
    <location>
        <begin position="665"/>
        <end position="679"/>
    </location>
</feature>
<feature type="compositionally biased region" description="Gly residues" evidence="12">
    <location>
        <begin position="630"/>
        <end position="640"/>
    </location>
</feature>
<dbReference type="Gene3D" id="1.10.8.60">
    <property type="match status" value="1"/>
</dbReference>
<evidence type="ECO:0000313" key="15">
    <source>
        <dbReference type="Proteomes" id="UP001589870"/>
    </source>
</evidence>
<dbReference type="Pfam" id="PF22608">
    <property type="entry name" value="DNAX_ATPase_lid"/>
    <property type="match status" value="1"/>
</dbReference>
<keyword evidence="15" id="KW-1185">Reference proteome</keyword>
<dbReference type="Pfam" id="PF12169">
    <property type="entry name" value="DNA_pol3_gamma3"/>
    <property type="match status" value="1"/>
</dbReference>
<evidence type="ECO:0000256" key="2">
    <source>
        <dbReference type="ARBA" id="ARBA00022679"/>
    </source>
</evidence>
<keyword evidence="2 11" id="KW-0808">Transferase</keyword>
<dbReference type="InterPro" id="IPR003593">
    <property type="entry name" value="AAA+_ATPase"/>
</dbReference>
<keyword evidence="4 11" id="KW-0235">DNA replication</keyword>
<dbReference type="SMART" id="SM00382">
    <property type="entry name" value="AAA"/>
    <property type="match status" value="1"/>
</dbReference>
<keyword evidence="5" id="KW-0479">Metal-binding</keyword>